<feature type="domain" description="CENP-V/GFA" evidence="4">
    <location>
        <begin position="9"/>
        <end position="160"/>
    </location>
</feature>
<dbReference type="InterPro" id="IPR006913">
    <property type="entry name" value="CENP-V/GFA"/>
</dbReference>
<dbReference type="InterPro" id="IPR052355">
    <property type="entry name" value="CENP-V-like"/>
</dbReference>
<sequence length="203" mass="22903">MPEQTSGTYNGSCHCGAVTYSLKLTFPPIHNPAAINSIRIYKCNCSTCQKMGFFHCRPINISDDFILKSPATIEELGDYRTFSKKQSWYFCKDCGVRVFGHGGKWEQTEVDVGEWSGKEKDGKTEKVWFSKPDGMRTRVVDGVEKQVPFHYLSVNAVTLDTACEGGVDLREWHEKGYVAYVENREKMGSGNARLEKPYPGGMF</sequence>
<dbReference type="GO" id="GO:0046872">
    <property type="term" value="F:metal ion binding"/>
    <property type="evidence" value="ECO:0007669"/>
    <property type="project" value="UniProtKB-KW"/>
</dbReference>
<comment type="caution">
    <text evidence="5">The sequence shown here is derived from an EMBL/GenBank/DDBJ whole genome shotgun (WGS) entry which is preliminary data.</text>
</comment>
<dbReference type="AlphaFoldDB" id="A0A9W4U587"/>
<dbReference type="PANTHER" id="PTHR28620:SF1">
    <property type="entry name" value="CENP-V_GFA DOMAIN-CONTAINING PROTEIN"/>
    <property type="match status" value="1"/>
</dbReference>
<evidence type="ECO:0000256" key="3">
    <source>
        <dbReference type="ARBA" id="ARBA00022833"/>
    </source>
</evidence>
<evidence type="ECO:0000256" key="2">
    <source>
        <dbReference type="ARBA" id="ARBA00022723"/>
    </source>
</evidence>
<comment type="similarity">
    <text evidence="1">Belongs to the Gfa family.</text>
</comment>
<dbReference type="InterPro" id="IPR011057">
    <property type="entry name" value="Mss4-like_sf"/>
</dbReference>
<dbReference type="OrthoDB" id="3930719at2759"/>
<name>A0A9W4U587_9PLEO</name>
<gene>
    <name evidence="5" type="ORF">PDIGIT_LOCUS2513</name>
</gene>
<organism evidence="5 6">
    <name type="scientific">Periconia digitata</name>
    <dbReference type="NCBI Taxonomy" id="1303443"/>
    <lineage>
        <taxon>Eukaryota</taxon>
        <taxon>Fungi</taxon>
        <taxon>Dikarya</taxon>
        <taxon>Ascomycota</taxon>
        <taxon>Pezizomycotina</taxon>
        <taxon>Dothideomycetes</taxon>
        <taxon>Pleosporomycetidae</taxon>
        <taxon>Pleosporales</taxon>
        <taxon>Massarineae</taxon>
        <taxon>Periconiaceae</taxon>
        <taxon>Periconia</taxon>
    </lineage>
</organism>
<dbReference type="EMBL" id="CAOQHR010000002">
    <property type="protein sequence ID" value="CAI6292540.1"/>
    <property type="molecule type" value="Genomic_DNA"/>
</dbReference>
<dbReference type="PANTHER" id="PTHR28620">
    <property type="entry name" value="CENTROMERE PROTEIN V"/>
    <property type="match status" value="1"/>
</dbReference>
<evidence type="ECO:0000313" key="5">
    <source>
        <dbReference type="EMBL" id="CAI6292540.1"/>
    </source>
</evidence>
<dbReference type="SUPFAM" id="SSF51316">
    <property type="entry name" value="Mss4-like"/>
    <property type="match status" value="1"/>
</dbReference>
<dbReference type="GO" id="GO:0016846">
    <property type="term" value="F:carbon-sulfur lyase activity"/>
    <property type="evidence" value="ECO:0007669"/>
    <property type="project" value="InterPro"/>
</dbReference>
<proteinExistence type="inferred from homology"/>
<evidence type="ECO:0000313" key="6">
    <source>
        <dbReference type="Proteomes" id="UP001152607"/>
    </source>
</evidence>
<dbReference type="Gene3D" id="2.170.150.70">
    <property type="match status" value="1"/>
</dbReference>
<dbReference type="PROSITE" id="PS51891">
    <property type="entry name" value="CENP_V_GFA"/>
    <property type="match status" value="1"/>
</dbReference>
<dbReference type="Proteomes" id="UP001152607">
    <property type="component" value="Unassembled WGS sequence"/>
</dbReference>
<protein>
    <recommendedName>
        <fullName evidence="4">CENP-V/GFA domain-containing protein</fullName>
    </recommendedName>
</protein>
<keyword evidence="6" id="KW-1185">Reference proteome</keyword>
<keyword evidence="2" id="KW-0479">Metal-binding</keyword>
<accession>A0A9W4U587</accession>
<dbReference type="Pfam" id="PF04828">
    <property type="entry name" value="GFA"/>
    <property type="match status" value="1"/>
</dbReference>
<keyword evidence="3" id="KW-0862">Zinc</keyword>
<reference evidence="5" key="1">
    <citation type="submission" date="2023-01" db="EMBL/GenBank/DDBJ databases">
        <authorList>
            <person name="Van Ghelder C."/>
            <person name="Rancurel C."/>
        </authorList>
    </citation>
    <scope>NUCLEOTIDE SEQUENCE</scope>
    <source>
        <strain evidence="5">CNCM I-4278</strain>
    </source>
</reference>
<evidence type="ECO:0000259" key="4">
    <source>
        <dbReference type="PROSITE" id="PS51891"/>
    </source>
</evidence>
<evidence type="ECO:0000256" key="1">
    <source>
        <dbReference type="ARBA" id="ARBA00005495"/>
    </source>
</evidence>